<feature type="binding site" evidence="11">
    <location>
        <position position="81"/>
    </location>
    <ligand>
        <name>substrate</name>
    </ligand>
</feature>
<dbReference type="GO" id="GO:0006099">
    <property type="term" value="P:tricarboxylic acid cycle"/>
    <property type="evidence" value="ECO:0007669"/>
    <property type="project" value="UniProtKB-KW"/>
</dbReference>
<evidence type="ECO:0000256" key="7">
    <source>
        <dbReference type="ARBA" id="ARBA00023002"/>
    </source>
</evidence>
<dbReference type="GO" id="GO:0019752">
    <property type="term" value="P:carboxylic acid metabolic process"/>
    <property type="evidence" value="ECO:0007669"/>
    <property type="project" value="InterPro"/>
</dbReference>
<accession>A6GAW8</accession>
<dbReference type="OrthoDB" id="9802969at2"/>
<feature type="binding site" evidence="11">
    <location>
        <position position="87"/>
    </location>
    <ligand>
        <name>substrate</name>
    </ligand>
</feature>
<dbReference type="InterPro" id="IPR036291">
    <property type="entry name" value="NAD(P)-bd_dom_sf"/>
</dbReference>
<evidence type="ECO:0000256" key="4">
    <source>
        <dbReference type="ARBA" id="ARBA00012995"/>
    </source>
</evidence>
<dbReference type="STRING" id="391625.PPSIR1_13105"/>
<evidence type="ECO:0000313" key="16">
    <source>
        <dbReference type="EMBL" id="EDM76953.1"/>
    </source>
</evidence>
<feature type="domain" description="Lactate/malate dehydrogenase C-terminal" evidence="15">
    <location>
        <begin position="148"/>
        <end position="311"/>
    </location>
</feature>
<sequence>MKVAVLGAAGGIGQPLSLLLKHSPLVSHLACYDIAPFTPGVAADLSHINTPAKVTGHVGAEQLDEAVKDANLVVIPAGMPRKPGMTRDDLFNVNAGITMTLIDACARNCPEAALAIITNPVNATVPIAAGVLEKHGVYNPAKLFGVSTLDIVRANTFVAELKGLDVAEVNVPVIGGHSGVTILPLLSQVSPTCSFTDEEVAALTTRIQSAGTEVVEAKAGAGSATLSTAFAAARFGVSVLEALNGKQGVVECAYVQSDVAETAFFATPLELGTGGVAKNLGMGELSDFEKQKLEEVLPALKANIEKGRAFVASKA</sequence>
<evidence type="ECO:0000256" key="1">
    <source>
        <dbReference type="ARBA" id="ARBA00003966"/>
    </source>
</evidence>
<dbReference type="PANTHER" id="PTHR11540">
    <property type="entry name" value="MALATE AND LACTATE DEHYDROGENASE"/>
    <property type="match status" value="1"/>
</dbReference>
<feature type="binding site" evidence="12">
    <location>
        <position position="94"/>
    </location>
    <ligand>
        <name>NAD(+)</name>
        <dbReference type="ChEBI" id="CHEBI:57540"/>
    </ligand>
</feature>
<feature type="active site" description="Proton acceptor" evidence="10">
    <location>
        <position position="177"/>
    </location>
</feature>
<dbReference type="Proteomes" id="UP000005801">
    <property type="component" value="Unassembled WGS sequence"/>
</dbReference>
<evidence type="ECO:0000256" key="8">
    <source>
        <dbReference type="ARBA" id="ARBA00023027"/>
    </source>
</evidence>
<evidence type="ECO:0000256" key="9">
    <source>
        <dbReference type="ARBA" id="ARBA00048313"/>
    </source>
</evidence>
<dbReference type="SUPFAM" id="SSF56327">
    <property type="entry name" value="LDH C-terminal domain-like"/>
    <property type="match status" value="1"/>
</dbReference>
<evidence type="ECO:0000259" key="14">
    <source>
        <dbReference type="Pfam" id="PF00056"/>
    </source>
</evidence>
<evidence type="ECO:0000256" key="11">
    <source>
        <dbReference type="PIRSR" id="PIRSR000102-2"/>
    </source>
</evidence>
<evidence type="ECO:0000259" key="15">
    <source>
        <dbReference type="Pfam" id="PF02866"/>
    </source>
</evidence>
<dbReference type="PANTHER" id="PTHR11540:SF16">
    <property type="entry name" value="MALATE DEHYDROGENASE, MITOCHONDRIAL"/>
    <property type="match status" value="1"/>
</dbReference>
<gene>
    <name evidence="16" type="ORF">PPSIR1_13105</name>
</gene>
<dbReference type="RefSeq" id="WP_006973859.1">
    <property type="nucleotide sequence ID" value="NZ_ABCS01000054.1"/>
</dbReference>
<protein>
    <recommendedName>
        <fullName evidence="5">Malate dehydrogenase</fullName>
        <ecNumber evidence="4">1.1.1.37</ecNumber>
    </recommendedName>
</protein>
<keyword evidence="7 13" id="KW-0560">Oxidoreductase</keyword>
<dbReference type="NCBIfam" id="TIGR01772">
    <property type="entry name" value="MDH_euk_gproteo"/>
    <property type="match status" value="1"/>
</dbReference>
<evidence type="ECO:0000256" key="12">
    <source>
        <dbReference type="PIRSR" id="PIRSR000102-3"/>
    </source>
</evidence>
<name>A6GAW8_9BACT</name>
<evidence type="ECO:0000256" key="10">
    <source>
        <dbReference type="PIRSR" id="PIRSR000102-1"/>
    </source>
</evidence>
<feature type="binding site" evidence="11">
    <location>
        <position position="153"/>
    </location>
    <ligand>
        <name>substrate</name>
    </ligand>
</feature>
<keyword evidence="8 12" id="KW-0520">NAD</keyword>
<evidence type="ECO:0000256" key="5">
    <source>
        <dbReference type="ARBA" id="ARBA00020382"/>
    </source>
</evidence>
<dbReference type="GO" id="GO:0030060">
    <property type="term" value="F:L-malate dehydrogenase (NAD+) activity"/>
    <property type="evidence" value="ECO:0007669"/>
    <property type="project" value="UniProtKB-EC"/>
</dbReference>
<evidence type="ECO:0000313" key="17">
    <source>
        <dbReference type="Proteomes" id="UP000005801"/>
    </source>
</evidence>
<comment type="caution">
    <text evidence="16">The sequence shown here is derived from an EMBL/GenBank/DDBJ whole genome shotgun (WGS) entry which is preliminary data.</text>
</comment>
<dbReference type="eggNOG" id="COG0039">
    <property type="taxonomic scope" value="Bacteria"/>
</dbReference>
<dbReference type="EMBL" id="ABCS01000054">
    <property type="protein sequence ID" value="EDM76953.1"/>
    <property type="molecule type" value="Genomic_DNA"/>
</dbReference>
<organism evidence="16 17">
    <name type="scientific">Plesiocystis pacifica SIR-1</name>
    <dbReference type="NCBI Taxonomy" id="391625"/>
    <lineage>
        <taxon>Bacteria</taxon>
        <taxon>Pseudomonadati</taxon>
        <taxon>Myxococcota</taxon>
        <taxon>Polyangia</taxon>
        <taxon>Nannocystales</taxon>
        <taxon>Nannocystaceae</taxon>
        <taxon>Plesiocystis</taxon>
    </lineage>
</organism>
<proteinExistence type="inferred from homology"/>
<dbReference type="PIRSF" id="PIRSF000102">
    <property type="entry name" value="Lac_mal_DH"/>
    <property type="match status" value="1"/>
</dbReference>
<dbReference type="InterPro" id="IPR010097">
    <property type="entry name" value="Malate_DH_type1"/>
</dbReference>
<evidence type="ECO:0000256" key="2">
    <source>
        <dbReference type="ARBA" id="ARBA00008824"/>
    </source>
</evidence>
<feature type="binding site" evidence="12">
    <location>
        <begin position="117"/>
        <end position="119"/>
    </location>
    <ligand>
        <name>NAD(+)</name>
        <dbReference type="ChEBI" id="CHEBI:57540"/>
    </ligand>
</feature>
<dbReference type="AlphaFoldDB" id="A6GAW8"/>
<dbReference type="FunFam" id="3.90.110.10:FF:000001">
    <property type="entry name" value="Malate dehydrogenase"/>
    <property type="match status" value="1"/>
</dbReference>
<dbReference type="InterPro" id="IPR015955">
    <property type="entry name" value="Lactate_DH/Glyco_Ohase_4_C"/>
</dbReference>
<dbReference type="EC" id="1.1.1.37" evidence="4"/>
<feature type="domain" description="Lactate/malate dehydrogenase N-terminal" evidence="14">
    <location>
        <begin position="1"/>
        <end position="145"/>
    </location>
</feature>
<comment type="similarity">
    <text evidence="2">Belongs to the LDH/MDH superfamily. MDH type 1 family.</text>
</comment>
<evidence type="ECO:0000256" key="13">
    <source>
        <dbReference type="RuleBase" id="RU003369"/>
    </source>
</evidence>
<dbReference type="CDD" id="cd01337">
    <property type="entry name" value="MDH_glyoxysomal_mitochondrial"/>
    <property type="match status" value="1"/>
</dbReference>
<dbReference type="FunFam" id="3.40.50.720:FF:000013">
    <property type="entry name" value="Malate dehydrogenase"/>
    <property type="match status" value="1"/>
</dbReference>
<feature type="binding site" evidence="12">
    <location>
        <position position="33"/>
    </location>
    <ligand>
        <name>NAD(+)</name>
        <dbReference type="ChEBI" id="CHEBI:57540"/>
    </ligand>
</feature>
<keyword evidence="6" id="KW-0816">Tricarboxylic acid cycle</keyword>
<feature type="binding site" evidence="12">
    <location>
        <begin position="7"/>
        <end position="13"/>
    </location>
    <ligand>
        <name>NAD(+)</name>
        <dbReference type="ChEBI" id="CHEBI:57540"/>
    </ligand>
</feature>
<dbReference type="Gene3D" id="3.40.50.720">
    <property type="entry name" value="NAD(P)-binding Rossmann-like Domain"/>
    <property type="match status" value="1"/>
</dbReference>
<comment type="catalytic activity">
    <reaction evidence="9">
        <text>(S)-malate + NAD(+) = oxaloacetate + NADH + H(+)</text>
        <dbReference type="Rhea" id="RHEA:21432"/>
        <dbReference type="ChEBI" id="CHEBI:15378"/>
        <dbReference type="ChEBI" id="CHEBI:15589"/>
        <dbReference type="ChEBI" id="CHEBI:16452"/>
        <dbReference type="ChEBI" id="CHEBI:57540"/>
        <dbReference type="ChEBI" id="CHEBI:57945"/>
        <dbReference type="EC" id="1.1.1.37"/>
    </reaction>
</comment>
<dbReference type="GO" id="GO:0005737">
    <property type="term" value="C:cytoplasm"/>
    <property type="evidence" value="ECO:0007669"/>
    <property type="project" value="TreeGrafter"/>
</dbReference>
<feature type="binding site" evidence="11">
    <location>
        <position position="119"/>
    </location>
    <ligand>
        <name>substrate</name>
    </ligand>
</feature>
<dbReference type="InterPro" id="IPR022383">
    <property type="entry name" value="Lactate/malate_DH_C"/>
</dbReference>
<dbReference type="InterPro" id="IPR001557">
    <property type="entry name" value="L-lactate/malate_DH"/>
</dbReference>
<dbReference type="InterPro" id="IPR001236">
    <property type="entry name" value="Lactate/malate_DH_N"/>
</dbReference>
<dbReference type="SUPFAM" id="SSF51735">
    <property type="entry name" value="NAD(P)-binding Rossmann-fold domains"/>
    <property type="match status" value="1"/>
</dbReference>
<dbReference type="Pfam" id="PF00056">
    <property type="entry name" value="Ldh_1_N"/>
    <property type="match status" value="1"/>
</dbReference>
<reference evidence="16 17" key="1">
    <citation type="submission" date="2007-06" db="EMBL/GenBank/DDBJ databases">
        <authorList>
            <person name="Shimkets L."/>
            <person name="Ferriera S."/>
            <person name="Johnson J."/>
            <person name="Kravitz S."/>
            <person name="Beeson K."/>
            <person name="Sutton G."/>
            <person name="Rogers Y.-H."/>
            <person name="Friedman R."/>
            <person name="Frazier M."/>
            <person name="Venter J.C."/>
        </authorList>
    </citation>
    <scope>NUCLEOTIDE SEQUENCE [LARGE SCALE GENOMIC DNA]</scope>
    <source>
        <strain evidence="16 17">SIR-1</strain>
    </source>
</reference>
<evidence type="ECO:0000256" key="6">
    <source>
        <dbReference type="ARBA" id="ARBA00022532"/>
    </source>
</evidence>
<dbReference type="Gene3D" id="3.90.110.10">
    <property type="entry name" value="Lactate dehydrogenase/glycoside hydrolase, family 4, C-terminal"/>
    <property type="match status" value="1"/>
</dbReference>
<dbReference type="Pfam" id="PF02866">
    <property type="entry name" value="Ldh_1_C"/>
    <property type="match status" value="1"/>
</dbReference>
<comment type="subunit">
    <text evidence="3">Homodimer.</text>
</comment>
<comment type="function">
    <text evidence="1">Catalyzes the reversible oxidation of malate to oxaloacetate.</text>
</comment>
<keyword evidence="17" id="KW-1185">Reference proteome</keyword>
<evidence type="ECO:0000256" key="3">
    <source>
        <dbReference type="ARBA" id="ARBA00011738"/>
    </source>
</evidence>